<protein>
    <submittedName>
        <fullName evidence="2">DUF2213 domain-containing protein</fullName>
    </submittedName>
</protein>
<dbReference type="AlphaFoldDB" id="A0A5C6TVG4"/>
<dbReference type="EMBL" id="VOQQ01000001">
    <property type="protein sequence ID" value="TXC63688.1"/>
    <property type="molecule type" value="Genomic_DNA"/>
</dbReference>
<accession>A0A5C6TVG4</accession>
<organism evidence="2 3">
    <name type="scientific">Allosphingosinicella ginsenosidimutans</name>
    <dbReference type="NCBI Taxonomy" id="1176539"/>
    <lineage>
        <taxon>Bacteria</taxon>
        <taxon>Pseudomonadati</taxon>
        <taxon>Pseudomonadota</taxon>
        <taxon>Alphaproteobacteria</taxon>
        <taxon>Sphingomonadales</taxon>
        <taxon>Sphingomonadaceae</taxon>
        <taxon>Allosphingosinicella</taxon>
    </lineage>
</organism>
<proteinExistence type="predicted"/>
<evidence type="ECO:0000313" key="3">
    <source>
        <dbReference type="Proteomes" id="UP000321249"/>
    </source>
</evidence>
<keyword evidence="1" id="KW-0175">Coiled coil</keyword>
<dbReference type="InterPro" id="IPR016913">
    <property type="entry name" value="UCP029215"/>
</dbReference>
<evidence type="ECO:0000256" key="1">
    <source>
        <dbReference type="SAM" id="Coils"/>
    </source>
</evidence>
<name>A0A5C6TVG4_9SPHN</name>
<evidence type="ECO:0000313" key="2">
    <source>
        <dbReference type="EMBL" id="TXC63688.1"/>
    </source>
</evidence>
<comment type="caution">
    <text evidence="2">The sequence shown here is derived from an EMBL/GenBank/DDBJ whole genome shotgun (WGS) entry which is preliminary data.</text>
</comment>
<dbReference type="OrthoDB" id="7549700at2"/>
<dbReference type="PIRSF" id="PIRSF029215">
    <property type="entry name" value="UCP029215"/>
    <property type="match status" value="1"/>
</dbReference>
<dbReference type="Pfam" id="PF09979">
    <property type="entry name" value="DUF2213"/>
    <property type="match status" value="1"/>
</dbReference>
<reference evidence="2 3" key="1">
    <citation type="journal article" date="2015" name="J. Microbiol.">
        <title>Sphingosinicella ginsenosidimutans sp. nov., with ginsenoside converting activity.</title>
        <authorList>
            <person name="Kim J.K."/>
            <person name="Kang M.S."/>
            <person name="Park S.C."/>
            <person name="Kim K.M."/>
            <person name="Choi K."/>
            <person name="Yoon M.H."/>
            <person name="Im W.T."/>
        </authorList>
    </citation>
    <scope>NUCLEOTIDE SEQUENCE [LARGE SCALE GENOMIC DNA]</scope>
    <source>
        <strain evidence="2 3">BS-11</strain>
    </source>
</reference>
<gene>
    <name evidence="2" type="ORF">FRZ32_08460</name>
</gene>
<sequence>MQFCDRLTIDRSHRSRDGYLRVTAKAARTGVQDYLGREVDPEGKHFAADQVVKVYRPPEEVFAADSVASFIGRPITDDHPAVPVTAKNWRDLARGVIGGAVRDGEWLRFDLALMDADTVAKVDGGKRELSNGYSADLSIEDGTAPDGTAYQAVQRRIRGNHIALVDRARAGPEARIADGGNKIFADCDFAPVILIADAATETNTMPKFLTLDGLKVDLADAEAVEAAIAKLQRQANDAATKLTAAEAKNVADAATIVAKDAEIADLKAKLADAAITPAKLADAAKEYADVQAKAKALGVSFAEDADTAAIKKAVVDAKMGDKAKDYTADHIDIAFAALTKDATPDAPAPTVQPLGRPVSVADGAAAVSAARAARLDRLETSYRPQAA</sequence>
<dbReference type="RefSeq" id="WP_147043094.1">
    <property type="nucleotide sequence ID" value="NZ_BAABIR010000004.1"/>
</dbReference>
<feature type="coiled-coil region" evidence="1">
    <location>
        <begin position="221"/>
        <end position="248"/>
    </location>
</feature>
<dbReference type="Proteomes" id="UP000321249">
    <property type="component" value="Unassembled WGS sequence"/>
</dbReference>
<keyword evidence="3" id="KW-1185">Reference proteome</keyword>